<sequence length="235" mass="26670">MHSWQEEQIQLLLDAQTEAGFLNALSQIADELGYDYCAYGMRMPLPLSQPRVIMLSSQPQQWQRHYLDDYYHSVDHEIHDMHSITPYIWSGDEYVGSAKFWRDARTHGLEAGWAQSSHDARGIVGMLTFARSHSHLSFKELRNRALQKSWLAQTAHEAFSRLLVPRFLPEAETQLTTREVEVLRWSADGKTSGEVGNIMCISERTVNFHVNNALVKLGASNKTAGVIKAAILGFL</sequence>
<evidence type="ECO:0000313" key="6">
    <source>
        <dbReference type="Proteomes" id="UP000637423"/>
    </source>
</evidence>
<dbReference type="CDD" id="cd06170">
    <property type="entry name" value="LuxR_C_like"/>
    <property type="match status" value="1"/>
</dbReference>
<comment type="caution">
    <text evidence="5">The sequence shown here is derived from an EMBL/GenBank/DDBJ whole genome shotgun (WGS) entry which is preliminary data.</text>
</comment>
<dbReference type="InterPro" id="IPR000792">
    <property type="entry name" value="Tscrpt_reg_LuxR_C"/>
</dbReference>
<reference evidence="5" key="2">
    <citation type="submission" date="2020-09" db="EMBL/GenBank/DDBJ databases">
        <authorList>
            <person name="Sun Q."/>
            <person name="Zhou Y."/>
        </authorList>
    </citation>
    <scope>NUCLEOTIDE SEQUENCE</scope>
    <source>
        <strain evidence="5">CGMCC 1.10998</strain>
    </source>
</reference>
<dbReference type="PANTHER" id="PTHR44688">
    <property type="entry name" value="DNA-BINDING TRANSCRIPTIONAL ACTIVATOR DEVR_DOSR"/>
    <property type="match status" value="1"/>
</dbReference>
<evidence type="ECO:0000256" key="2">
    <source>
        <dbReference type="ARBA" id="ARBA00023125"/>
    </source>
</evidence>
<keyword evidence="6" id="KW-1185">Reference proteome</keyword>
<evidence type="ECO:0000256" key="3">
    <source>
        <dbReference type="ARBA" id="ARBA00023163"/>
    </source>
</evidence>
<keyword evidence="1" id="KW-0805">Transcription regulation</keyword>
<dbReference type="SUPFAM" id="SSF46894">
    <property type="entry name" value="C-terminal effector domain of the bipartite response regulators"/>
    <property type="match status" value="1"/>
</dbReference>
<dbReference type="Proteomes" id="UP000637423">
    <property type="component" value="Unassembled WGS sequence"/>
</dbReference>
<dbReference type="InterPro" id="IPR016032">
    <property type="entry name" value="Sig_transdc_resp-reg_C-effctor"/>
</dbReference>
<name>A0A916U3P8_9BURK</name>
<dbReference type="PRINTS" id="PR00038">
    <property type="entry name" value="HTHLUXR"/>
</dbReference>
<dbReference type="SUPFAM" id="SSF75516">
    <property type="entry name" value="Pheromone-binding domain of LuxR-like quorum-sensing transcription factors"/>
    <property type="match status" value="1"/>
</dbReference>
<accession>A0A916U3P8</accession>
<dbReference type="InterPro" id="IPR036693">
    <property type="entry name" value="TF_LuxR_autoind-bd_dom_sf"/>
</dbReference>
<dbReference type="Pfam" id="PF03472">
    <property type="entry name" value="Autoind_bind"/>
    <property type="match status" value="1"/>
</dbReference>
<reference evidence="5" key="1">
    <citation type="journal article" date="2014" name="Int. J. Syst. Evol. Microbiol.">
        <title>Complete genome sequence of Corynebacterium casei LMG S-19264T (=DSM 44701T), isolated from a smear-ripened cheese.</title>
        <authorList>
            <consortium name="US DOE Joint Genome Institute (JGI-PGF)"/>
            <person name="Walter F."/>
            <person name="Albersmeier A."/>
            <person name="Kalinowski J."/>
            <person name="Ruckert C."/>
        </authorList>
    </citation>
    <scope>NUCLEOTIDE SEQUENCE</scope>
    <source>
        <strain evidence="5">CGMCC 1.10998</strain>
    </source>
</reference>
<dbReference type="PROSITE" id="PS00622">
    <property type="entry name" value="HTH_LUXR_1"/>
    <property type="match status" value="1"/>
</dbReference>
<proteinExistence type="predicted"/>
<keyword evidence="3" id="KW-0804">Transcription</keyword>
<dbReference type="PANTHER" id="PTHR44688:SF16">
    <property type="entry name" value="DNA-BINDING TRANSCRIPTIONAL ACTIVATOR DEVR_DOSR"/>
    <property type="match status" value="1"/>
</dbReference>
<dbReference type="GO" id="GO:0003677">
    <property type="term" value="F:DNA binding"/>
    <property type="evidence" value="ECO:0007669"/>
    <property type="project" value="UniProtKB-KW"/>
</dbReference>
<dbReference type="AlphaFoldDB" id="A0A916U3P8"/>
<protein>
    <submittedName>
        <fullName evidence="5">LuxR family transcriptional regulator</fullName>
    </submittedName>
</protein>
<dbReference type="Gene3D" id="1.10.10.10">
    <property type="entry name" value="Winged helix-like DNA-binding domain superfamily/Winged helix DNA-binding domain"/>
    <property type="match status" value="1"/>
</dbReference>
<dbReference type="SMART" id="SM00421">
    <property type="entry name" value="HTH_LUXR"/>
    <property type="match status" value="1"/>
</dbReference>
<dbReference type="PROSITE" id="PS50043">
    <property type="entry name" value="HTH_LUXR_2"/>
    <property type="match status" value="1"/>
</dbReference>
<organism evidence="5 6">
    <name type="scientific">Undibacterium terreum</name>
    <dbReference type="NCBI Taxonomy" id="1224302"/>
    <lineage>
        <taxon>Bacteria</taxon>
        <taxon>Pseudomonadati</taxon>
        <taxon>Pseudomonadota</taxon>
        <taxon>Betaproteobacteria</taxon>
        <taxon>Burkholderiales</taxon>
        <taxon>Oxalobacteraceae</taxon>
        <taxon>Undibacterium</taxon>
    </lineage>
</organism>
<dbReference type="Pfam" id="PF00196">
    <property type="entry name" value="GerE"/>
    <property type="match status" value="1"/>
</dbReference>
<feature type="domain" description="HTH luxR-type" evidence="4">
    <location>
        <begin position="168"/>
        <end position="233"/>
    </location>
</feature>
<evidence type="ECO:0000256" key="1">
    <source>
        <dbReference type="ARBA" id="ARBA00023015"/>
    </source>
</evidence>
<dbReference type="InterPro" id="IPR036388">
    <property type="entry name" value="WH-like_DNA-bd_sf"/>
</dbReference>
<dbReference type="EMBL" id="BMED01000001">
    <property type="protein sequence ID" value="GGC59472.1"/>
    <property type="molecule type" value="Genomic_DNA"/>
</dbReference>
<keyword evidence="2" id="KW-0238">DNA-binding</keyword>
<gene>
    <name evidence="5" type="ORF">GCM10011396_02970</name>
</gene>
<dbReference type="Gene3D" id="3.30.450.80">
    <property type="entry name" value="Transcription factor LuxR-like, autoinducer-binding domain"/>
    <property type="match status" value="1"/>
</dbReference>
<evidence type="ECO:0000259" key="4">
    <source>
        <dbReference type="PROSITE" id="PS50043"/>
    </source>
</evidence>
<dbReference type="GO" id="GO:0006355">
    <property type="term" value="P:regulation of DNA-templated transcription"/>
    <property type="evidence" value="ECO:0007669"/>
    <property type="project" value="InterPro"/>
</dbReference>
<dbReference type="InterPro" id="IPR005143">
    <property type="entry name" value="TF_LuxR_autoind-bd_dom"/>
</dbReference>
<evidence type="ECO:0000313" key="5">
    <source>
        <dbReference type="EMBL" id="GGC59472.1"/>
    </source>
</evidence>